<dbReference type="Proteomes" id="UP000321638">
    <property type="component" value="Unassembled WGS sequence"/>
</dbReference>
<protein>
    <submittedName>
        <fullName evidence="1">Uncharacterized protein</fullName>
    </submittedName>
</protein>
<evidence type="ECO:0000313" key="1">
    <source>
        <dbReference type="EMBL" id="TXL73135.1"/>
    </source>
</evidence>
<keyword evidence="2" id="KW-1185">Reference proteome</keyword>
<gene>
    <name evidence="1" type="ORF">FHP25_22140</name>
</gene>
<dbReference type="AlphaFoldDB" id="A0A5C8PHJ4"/>
<name>A0A5C8PHJ4_9HYPH</name>
<proteinExistence type="predicted"/>
<sequence length="1033" mass="110202">MEVRYLVVPYALADVAPRVLLTKVQLIQTRVRSKKIRGQIPKHAGQWTLVEGAASASASAESVACTLFRERTGIDLADPDIRDRYSLSEPKIEKLQDPKYTPLTVYYVRATPEGLDALAGQVEANLDEPSRLVDGVYSDAQVVRLSQALVQIGPIPAPQDGWSAFILRNYYGTQAPGALDTVYPKLVQQIAKRSRASDDLYRIALQNLPGGARPVVPRVVGLEVENAQSVDDAKNLYAANYHPGAVVTIRAIVEPKNAAASIAWEGGEPDPSGRADSRVVPLGQVSRFGHPIAVSAAIGTSSRGMSLIIRPLLERFQVANAERSPDVGPSGGVWVAEYSEDEAPIRIAITTTPDTAEAHEHLQWTGGSPDPEGRRNCRVVPRDRLAGAEDPVRVRAAVNPWWDFILYVLPRLSQLDVVAGPGIYNLGGGHYEVDYHPAGTYTIRATTFPDIPLAYQAVSWSTGAPPGQQIQINRSPIDNPGMPTAYSVRVQRQGVTLRSLTINVLVQPTITSIDFSGYAFDDGGGSWHSYAVAGLFNLPAALAMLVTAQTAPNTPQAWAHLAWQNTSGAGPTLADRRIALNVPRVIQVGARVGQAPLQQLTLDIRAPQLWPPSGLQLAVNQITFDGPGGRQIVDDDPANVGVAFNQDWVAGIVHDLQSPLTYTRNTNVNESAVIGIVTPPNVPVNVTIRATAFVPRHNNPLYPMAWSWPGNAVAAAPPPTMALGTIAANVLLPNEVVHADPMFMFWEMQVAGGNWILFDITSHMLYVTLGNPVPYTMQAVVPAAPSVPYFTLLAISCRQANGDNAAGPVVGHIFDAFAALNAGNGANNSVRRKRPLPGAPLTYWNPVIGAGQDLQTMLANVQDSGTCRAWAEAFICMGALHGIATLNNVIVVPNTWTVSPIANEFLVRNWTFHAPPAAAGNAYTHAYAPGGPLNAGNATWGPGLVGQNNANPPPSFGNHFIVRDTATGILYDPSYGSGPHGAWAGWTAAAVGGLRTYAPPVPPNSAGFAPAGVPPPAGPLVRLYDQVAGVFLN</sequence>
<reference evidence="1 2" key="1">
    <citation type="submission" date="2019-06" db="EMBL/GenBank/DDBJ databases">
        <title>New taxonomy in bacterial strain CC-CFT640, isolated from vineyard.</title>
        <authorList>
            <person name="Lin S.-Y."/>
            <person name="Tsai C.-F."/>
            <person name="Young C.-C."/>
        </authorList>
    </citation>
    <scope>NUCLEOTIDE SEQUENCE [LARGE SCALE GENOMIC DNA]</scope>
    <source>
        <strain evidence="1 2">CC-CFT640</strain>
    </source>
</reference>
<dbReference type="EMBL" id="VDUZ01000027">
    <property type="protein sequence ID" value="TXL73135.1"/>
    <property type="molecule type" value="Genomic_DNA"/>
</dbReference>
<accession>A0A5C8PHJ4</accession>
<dbReference type="RefSeq" id="WP_178133696.1">
    <property type="nucleotide sequence ID" value="NZ_VDUZ01000027.1"/>
</dbReference>
<comment type="caution">
    <text evidence="1">The sequence shown here is derived from an EMBL/GenBank/DDBJ whole genome shotgun (WGS) entry which is preliminary data.</text>
</comment>
<organism evidence="1 2">
    <name type="scientific">Vineibacter terrae</name>
    <dbReference type="NCBI Taxonomy" id="2586908"/>
    <lineage>
        <taxon>Bacteria</taxon>
        <taxon>Pseudomonadati</taxon>
        <taxon>Pseudomonadota</taxon>
        <taxon>Alphaproteobacteria</taxon>
        <taxon>Hyphomicrobiales</taxon>
        <taxon>Vineibacter</taxon>
    </lineage>
</organism>
<evidence type="ECO:0000313" key="2">
    <source>
        <dbReference type="Proteomes" id="UP000321638"/>
    </source>
</evidence>